<dbReference type="PANTHER" id="PTHR42723">
    <property type="entry name" value="CHLOROPHYLL SYNTHASE"/>
    <property type="match status" value="1"/>
</dbReference>
<keyword evidence="3 5" id="KW-1133">Transmembrane helix</keyword>
<proteinExistence type="predicted"/>
<feature type="transmembrane region" description="Helical" evidence="5">
    <location>
        <begin position="120"/>
        <end position="138"/>
    </location>
</feature>
<dbReference type="InterPro" id="IPR000537">
    <property type="entry name" value="UbiA_prenyltransferase"/>
</dbReference>
<keyword evidence="4 5" id="KW-0472">Membrane</keyword>
<keyword evidence="7" id="KW-1185">Reference proteome</keyword>
<feature type="transmembrane region" description="Helical" evidence="5">
    <location>
        <begin position="181"/>
        <end position="201"/>
    </location>
</feature>
<gene>
    <name evidence="6" type="ORF">GFSPODELE1_LOCUS8576</name>
</gene>
<dbReference type="Pfam" id="PF01040">
    <property type="entry name" value="UbiA"/>
    <property type="match status" value="1"/>
</dbReference>
<organism evidence="6 7">
    <name type="scientific">Somion occarium</name>
    <dbReference type="NCBI Taxonomy" id="3059160"/>
    <lineage>
        <taxon>Eukaryota</taxon>
        <taxon>Fungi</taxon>
        <taxon>Dikarya</taxon>
        <taxon>Basidiomycota</taxon>
        <taxon>Agaricomycotina</taxon>
        <taxon>Agaricomycetes</taxon>
        <taxon>Polyporales</taxon>
        <taxon>Cerrenaceae</taxon>
        <taxon>Somion</taxon>
    </lineage>
</organism>
<keyword evidence="2 5" id="KW-0812">Transmembrane</keyword>
<dbReference type="InterPro" id="IPR050475">
    <property type="entry name" value="Prenyltransferase_related"/>
</dbReference>
<evidence type="ECO:0000313" key="6">
    <source>
        <dbReference type="EMBL" id="CAL1711939.1"/>
    </source>
</evidence>
<dbReference type="Proteomes" id="UP001497453">
    <property type="component" value="Chromosome 6"/>
</dbReference>
<evidence type="ECO:0000313" key="7">
    <source>
        <dbReference type="Proteomes" id="UP001497453"/>
    </source>
</evidence>
<dbReference type="PANTHER" id="PTHR42723:SF1">
    <property type="entry name" value="CHLOROPHYLL SYNTHASE, CHLOROPLASTIC"/>
    <property type="match status" value="1"/>
</dbReference>
<evidence type="ECO:0000256" key="2">
    <source>
        <dbReference type="ARBA" id="ARBA00022692"/>
    </source>
</evidence>
<evidence type="ECO:0000256" key="1">
    <source>
        <dbReference type="ARBA" id="ARBA00004141"/>
    </source>
</evidence>
<evidence type="ECO:0000256" key="3">
    <source>
        <dbReference type="ARBA" id="ARBA00022989"/>
    </source>
</evidence>
<evidence type="ECO:0000256" key="5">
    <source>
        <dbReference type="SAM" id="Phobius"/>
    </source>
</evidence>
<evidence type="ECO:0000256" key="4">
    <source>
        <dbReference type="ARBA" id="ARBA00023136"/>
    </source>
</evidence>
<dbReference type="Gene3D" id="1.10.357.140">
    <property type="entry name" value="UbiA prenyltransferase"/>
    <property type="match status" value="1"/>
</dbReference>
<dbReference type="InterPro" id="IPR044878">
    <property type="entry name" value="UbiA_sf"/>
</dbReference>
<comment type="subcellular location">
    <subcellularLocation>
        <location evidence="1">Membrane</location>
        <topology evidence="1">Multi-pass membrane protein</topology>
    </subcellularLocation>
</comment>
<dbReference type="EMBL" id="OZ037949">
    <property type="protein sequence ID" value="CAL1711939.1"/>
    <property type="molecule type" value="Genomic_DNA"/>
</dbReference>
<sequence>MLHRMAPLVSSVHQVTSLPIDCLYTLYCFTKSDFKTTLIPVTCFAIAAAPHLKFSYIPETAFWVWLHLLQFVASNQTMDPEEDARNKCDRPIPAGLITLRNAIILRWALVPVVWAYSYWYSVQALYASMALVALTIVYDEVGAHAAHYVIRNIVNGLGFASFEMGATLVASSDRTYLDSTAILAIFLSASIFATTIHAQDFEDVPGDKLIGRRTLPIVHPNWARFTVIATLSFWSFTLWQIWELDFGIASAFVALALYVGYRYIALTSIAQDQTSFKCYNVWLSAAHALPGYYRYFHQ</sequence>
<dbReference type="CDD" id="cd13965">
    <property type="entry name" value="PT_UbiA_3"/>
    <property type="match status" value="1"/>
</dbReference>
<protein>
    <submittedName>
        <fullName evidence="6">Uncharacterized protein</fullName>
    </submittedName>
</protein>
<feature type="transmembrane region" description="Helical" evidence="5">
    <location>
        <begin position="150"/>
        <end position="169"/>
    </location>
</feature>
<accession>A0ABP1DZB4</accession>
<feature type="transmembrane region" description="Helical" evidence="5">
    <location>
        <begin position="248"/>
        <end position="265"/>
    </location>
</feature>
<name>A0ABP1DZB4_9APHY</name>
<reference evidence="7" key="1">
    <citation type="submission" date="2024-04" db="EMBL/GenBank/DDBJ databases">
        <authorList>
            <person name="Shaw F."/>
            <person name="Minotto A."/>
        </authorList>
    </citation>
    <scope>NUCLEOTIDE SEQUENCE [LARGE SCALE GENOMIC DNA]</scope>
</reference>